<evidence type="ECO:0000313" key="3">
    <source>
        <dbReference type="Proteomes" id="UP001551695"/>
    </source>
</evidence>
<dbReference type="Gene3D" id="3.30.420.180">
    <property type="entry name" value="CobE/GbiG C-terminal domain"/>
    <property type="match status" value="1"/>
</dbReference>
<organism evidence="2 3">
    <name type="scientific">Nocardia aurea</name>
    <dbReference type="NCBI Taxonomy" id="2144174"/>
    <lineage>
        <taxon>Bacteria</taxon>
        <taxon>Bacillati</taxon>
        <taxon>Actinomycetota</taxon>
        <taxon>Actinomycetes</taxon>
        <taxon>Mycobacteriales</taxon>
        <taxon>Nocardiaceae</taxon>
        <taxon>Nocardia</taxon>
    </lineage>
</organism>
<reference evidence="2 3" key="1">
    <citation type="submission" date="2024-06" db="EMBL/GenBank/DDBJ databases">
        <title>The Natural Products Discovery Center: Release of the First 8490 Sequenced Strains for Exploring Actinobacteria Biosynthetic Diversity.</title>
        <authorList>
            <person name="Kalkreuter E."/>
            <person name="Kautsar S.A."/>
            <person name="Yang D."/>
            <person name="Bader C.D."/>
            <person name="Teijaro C.N."/>
            <person name="Fluegel L."/>
            <person name="Davis C.M."/>
            <person name="Simpson J.R."/>
            <person name="Lauterbach L."/>
            <person name="Steele A.D."/>
            <person name="Gui C."/>
            <person name="Meng S."/>
            <person name="Li G."/>
            <person name="Viehrig K."/>
            <person name="Ye F."/>
            <person name="Su P."/>
            <person name="Kiefer A.F."/>
            <person name="Nichols A."/>
            <person name="Cepeda A.J."/>
            <person name="Yan W."/>
            <person name="Fan B."/>
            <person name="Jiang Y."/>
            <person name="Adhikari A."/>
            <person name="Zheng C.-J."/>
            <person name="Schuster L."/>
            <person name="Cowan T.M."/>
            <person name="Smanski M.J."/>
            <person name="Chevrette M.G."/>
            <person name="De Carvalho L.P.S."/>
            <person name="Shen B."/>
        </authorList>
    </citation>
    <scope>NUCLEOTIDE SEQUENCE [LARGE SCALE GENOMIC DNA]</scope>
    <source>
        <strain evidence="2 3">NPDC050403</strain>
    </source>
</reference>
<protein>
    <submittedName>
        <fullName evidence="2">Cobalamin biosynthesis protein</fullName>
    </submittedName>
</protein>
<dbReference type="PANTHER" id="PTHR37477">
    <property type="entry name" value="COBALT-PRECORRIN-5A HYDROLASE"/>
    <property type="match status" value="1"/>
</dbReference>
<name>A0ABV3G407_9NOCA</name>
<comment type="caution">
    <text evidence="2">The sequence shown here is derived from an EMBL/GenBank/DDBJ whole genome shotgun (WGS) entry which is preliminary data.</text>
</comment>
<evidence type="ECO:0000259" key="1">
    <source>
        <dbReference type="Pfam" id="PF01890"/>
    </source>
</evidence>
<dbReference type="SUPFAM" id="SSF159664">
    <property type="entry name" value="CobE/GbiG C-terminal domain-like"/>
    <property type="match status" value="1"/>
</dbReference>
<dbReference type="EMBL" id="JBFAKC010000021">
    <property type="protein sequence ID" value="MEV0712405.1"/>
    <property type="molecule type" value="Genomic_DNA"/>
</dbReference>
<gene>
    <name evidence="2" type="ORF">AB0I48_33105</name>
</gene>
<sequence>MDESRELPPIAVGLGLRPAVPAVRIITALAELRREFRIVCLATVDRRADEVGLLEVARTLAVPLLVYTADALSRVEVPHPADRTSAAIGTPSVAEAAAILSGHGPLIVPKRVMNGVVIAAAAFLDTSAPHPS</sequence>
<dbReference type="Proteomes" id="UP001551695">
    <property type="component" value="Unassembled WGS sequence"/>
</dbReference>
<dbReference type="InterPro" id="IPR052553">
    <property type="entry name" value="CbiG_hydrolase"/>
</dbReference>
<feature type="domain" description="CobE/GbiG C-terminal" evidence="1">
    <location>
        <begin position="10"/>
        <end position="121"/>
    </location>
</feature>
<dbReference type="RefSeq" id="WP_357789430.1">
    <property type="nucleotide sequence ID" value="NZ_JBFAKC010000021.1"/>
</dbReference>
<evidence type="ECO:0000313" key="2">
    <source>
        <dbReference type="EMBL" id="MEV0712405.1"/>
    </source>
</evidence>
<dbReference type="InterPro" id="IPR036518">
    <property type="entry name" value="CobE/GbiG_C_sf"/>
</dbReference>
<dbReference type="InterPro" id="IPR002750">
    <property type="entry name" value="CobE/GbiG_C"/>
</dbReference>
<keyword evidence="3" id="KW-1185">Reference proteome</keyword>
<dbReference type="Pfam" id="PF01890">
    <property type="entry name" value="CbiG_C"/>
    <property type="match status" value="1"/>
</dbReference>
<proteinExistence type="predicted"/>
<accession>A0ABV3G407</accession>
<dbReference type="PANTHER" id="PTHR37477:SF1">
    <property type="entry name" value="COBALT-PRECORRIN-5A HYDROLASE"/>
    <property type="match status" value="1"/>
</dbReference>